<dbReference type="EMBL" id="JAPCWZ010000006">
    <property type="protein sequence ID" value="KAK8859717.1"/>
    <property type="molecule type" value="Genomic_DNA"/>
</dbReference>
<reference evidence="2 3" key="1">
    <citation type="journal article" date="2024" name="IMA Fungus">
        <title>Apiospora arundinis, a panoply of carbohydrate-active enzymes and secondary metabolites.</title>
        <authorList>
            <person name="Sorensen T."/>
            <person name="Petersen C."/>
            <person name="Muurmann A.T."/>
            <person name="Christiansen J.V."/>
            <person name="Brundto M.L."/>
            <person name="Overgaard C.K."/>
            <person name="Boysen A.T."/>
            <person name="Wollenberg R.D."/>
            <person name="Larsen T.O."/>
            <person name="Sorensen J.L."/>
            <person name="Nielsen K.L."/>
            <person name="Sondergaard T.E."/>
        </authorList>
    </citation>
    <scope>NUCLEOTIDE SEQUENCE [LARGE SCALE GENOMIC DNA]</scope>
    <source>
        <strain evidence="2 3">AAU 773</strain>
    </source>
</reference>
<dbReference type="InterPro" id="IPR010730">
    <property type="entry name" value="HET"/>
</dbReference>
<feature type="domain" description="Heterokaryon incompatibility" evidence="1">
    <location>
        <begin position="3"/>
        <end position="103"/>
    </location>
</feature>
<protein>
    <submittedName>
        <fullName evidence="2">Heterokaryon incompatibility protein</fullName>
    </submittedName>
</protein>
<dbReference type="Pfam" id="PF06985">
    <property type="entry name" value="HET"/>
    <property type="match status" value="1"/>
</dbReference>
<evidence type="ECO:0000259" key="1">
    <source>
        <dbReference type="Pfam" id="PF06985"/>
    </source>
</evidence>
<name>A0ABR2IA75_9PEZI</name>
<gene>
    <name evidence="2" type="ORF">PGQ11_010451</name>
</gene>
<evidence type="ECO:0000313" key="2">
    <source>
        <dbReference type="EMBL" id="KAK8859717.1"/>
    </source>
</evidence>
<dbReference type="PANTHER" id="PTHR33112">
    <property type="entry name" value="DOMAIN PROTEIN, PUTATIVE-RELATED"/>
    <property type="match status" value="1"/>
</dbReference>
<keyword evidence="3" id="KW-1185">Reference proteome</keyword>
<organism evidence="2 3">
    <name type="scientific">Apiospora arundinis</name>
    <dbReference type="NCBI Taxonomy" id="335852"/>
    <lineage>
        <taxon>Eukaryota</taxon>
        <taxon>Fungi</taxon>
        <taxon>Dikarya</taxon>
        <taxon>Ascomycota</taxon>
        <taxon>Pezizomycotina</taxon>
        <taxon>Sordariomycetes</taxon>
        <taxon>Xylariomycetidae</taxon>
        <taxon>Amphisphaeriales</taxon>
        <taxon>Apiosporaceae</taxon>
        <taxon>Apiospora</taxon>
    </lineage>
</organism>
<sequence length="424" mass="49473">MVCIRLGVRYLWVDTLCIIQDDEDLEDWKRESTLMEKVYEGSLLNLFALAASDTEHSLFWKRDPRDVNPVAINDYMIYEMDEDFWRNCVDERPLNLRAWVKQERLLATRNLHFGQEQLLWECAELQAAEAFPSGLPKWVKVPGPPLRHFLKAEPTRGTSSLDVDVYDAWDHLVCEYSKCKVTKGSDKLIAISGLAKRLSKVVKDEYVVGMWRRDLSHGILWYCSEEMDEKKYPGPRRPSEYRAPTFSWASMDAKISMVFFRAYNTKTYIKILDYQLNFVTTDATGLCRGGHLILQCRLQRLIFRHRRKRGGWMSPYKVDLIRPTGTLRSIPRPYLDELTSFFSPVARYDLYAILWTGLEYDLGDTCFPGYYLFLQAVHKEPGTFRRIGLGKTYRDPDVGGYRGMEAGHYPCLSYKDGWHTIRVI</sequence>
<comment type="caution">
    <text evidence="2">The sequence shown here is derived from an EMBL/GenBank/DDBJ whole genome shotgun (WGS) entry which is preliminary data.</text>
</comment>
<evidence type="ECO:0000313" key="3">
    <source>
        <dbReference type="Proteomes" id="UP001390339"/>
    </source>
</evidence>
<proteinExistence type="predicted"/>
<dbReference type="PANTHER" id="PTHR33112:SF15">
    <property type="entry name" value="HETEROKARYON INCOMPATIBILITY DOMAIN-CONTAINING PROTEIN"/>
    <property type="match status" value="1"/>
</dbReference>
<accession>A0ABR2IA75</accession>
<dbReference type="Proteomes" id="UP001390339">
    <property type="component" value="Unassembled WGS sequence"/>
</dbReference>